<gene>
    <name evidence="1" type="ORF">V6N12_002688</name>
</gene>
<protein>
    <submittedName>
        <fullName evidence="1">Uncharacterized protein</fullName>
    </submittedName>
</protein>
<reference evidence="1 2" key="1">
    <citation type="journal article" date="2024" name="G3 (Bethesda)">
        <title>Genome assembly of Hibiscus sabdariffa L. provides insights into metabolisms of medicinal natural products.</title>
        <authorList>
            <person name="Kim T."/>
        </authorList>
    </citation>
    <scope>NUCLEOTIDE SEQUENCE [LARGE SCALE GENOMIC DNA]</scope>
    <source>
        <strain evidence="1">TK-2024</strain>
        <tissue evidence="1">Old leaves</tissue>
    </source>
</reference>
<dbReference type="Proteomes" id="UP001472677">
    <property type="component" value="Unassembled WGS sequence"/>
</dbReference>
<evidence type="ECO:0000313" key="1">
    <source>
        <dbReference type="EMBL" id="KAK8556278.1"/>
    </source>
</evidence>
<accession>A0ABR2E9Q4</accession>
<sequence length="87" mass="9645">MAIALSCSLTGSLMESLTPTTGESMTSSLKVWFPMPQPWHWTFEASFIWWNPTTLVTVPSAWEASLVTSSYLLLQKLEDGLDPLSPP</sequence>
<name>A0ABR2E9Q4_9ROSI</name>
<evidence type="ECO:0000313" key="2">
    <source>
        <dbReference type="Proteomes" id="UP001472677"/>
    </source>
</evidence>
<organism evidence="1 2">
    <name type="scientific">Hibiscus sabdariffa</name>
    <name type="common">roselle</name>
    <dbReference type="NCBI Taxonomy" id="183260"/>
    <lineage>
        <taxon>Eukaryota</taxon>
        <taxon>Viridiplantae</taxon>
        <taxon>Streptophyta</taxon>
        <taxon>Embryophyta</taxon>
        <taxon>Tracheophyta</taxon>
        <taxon>Spermatophyta</taxon>
        <taxon>Magnoliopsida</taxon>
        <taxon>eudicotyledons</taxon>
        <taxon>Gunneridae</taxon>
        <taxon>Pentapetalae</taxon>
        <taxon>rosids</taxon>
        <taxon>malvids</taxon>
        <taxon>Malvales</taxon>
        <taxon>Malvaceae</taxon>
        <taxon>Malvoideae</taxon>
        <taxon>Hibiscus</taxon>
    </lineage>
</organism>
<proteinExistence type="predicted"/>
<dbReference type="EMBL" id="JBBPBM010000017">
    <property type="protein sequence ID" value="KAK8556278.1"/>
    <property type="molecule type" value="Genomic_DNA"/>
</dbReference>
<comment type="caution">
    <text evidence="1">The sequence shown here is derived from an EMBL/GenBank/DDBJ whole genome shotgun (WGS) entry which is preliminary data.</text>
</comment>
<keyword evidence="2" id="KW-1185">Reference proteome</keyword>